<keyword evidence="5" id="KW-1185">Reference proteome</keyword>
<evidence type="ECO:0000313" key="4">
    <source>
        <dbReference type="Proteomes" id="UP000007257"/>
    </source>
</evidence>
<evidence type="ECO:0000313" key="3">
    <source>
        <dbReference type="EMBL" id="MFD3225987.1"/>
    </source>
</evidence>
<dbReference type="EMBL" id="CP002506">
    <property type="protein sequence ID" value="ADW76255.1"/>
    <property type="molecule type" value="Genomic_DNA"/>
</dbReference>
<feature type="signal peptide" evidence="1">
    <location>
        <begin position="1"/>
        <end position="21"/>
    </location>
</feature>
<reference evidence="3 5" key="3">
    <citation type="submission" date="2024-09" db="EMBL/GenBank/DDBJ databases">
        <title>Genomes of Rahnella.</title>
        <authorList>
            <person name="Mnguni F.C."/>
            <person name="Shin G.Y."/>
            <person name="Coutinho T."/>
        </authorList>
    </citation>
    <scope>NUCLEOTIDE SEQUENCE [LARGE SCALE GENOMIC DNA]</scope>
    <source>
        <strain evidence="3 5">20WA0057</strain>
    </source>
</reference>
<organism evidence="2 4">
    <name type="scientific">Rahnella sp. (strain Y9602)</name>
    <dbReference type="NCBI Taxonomy" id="2703885"/>
    <lineage>
        <taxon>Bacteria</taxon>
        <taxon>Pseudomonadati</taxon>
        <taxon>Pseudomonadota</taxon>
        <taxon>Gammaproteobacteria</taxon>
        <taxon>Enterobacterales</taxon>
        <taxon>Yersiniaceae</taxon>
        <taxon>Rahnella</taxon>
    </lineage>
</organism>
<gene>
    <name evidence="2" type="ordered locus">Rahaq_4675</name>
    <name evidence="3" type="ORF">ACFPK4_20780</name>
</gene>
<keyword evidence="2" id="KW-0614">Plasmid</keyword>
<evidence type="ECO:0000313" key="2">
    <source>
        <dbReference type="EMBL" id="ADW76255.1"/>
    </source>
</evidence>
<dbReference type="KEGG" id="rah:Rahaq_4675"/>
<name>A0A0H3FHK8_RAHSY</name>
<sequence length="119" mass="13580" precursor="true">MNKPFAWMSVFVAAAFLSGCAQPTVKNTEQDQSALNTRCYSEFRALQTLDKQAFNVYKQQFSQLNDAYAVYKTNASLINKDSKEMFALELKDKQTLICARVKSAVFNNMNQRSQMLNDI</sequence>
<accession>A0A0H3FHK8</accession>
<reference evidence="2 4" key="2">
    <citation type="journal article" date="2012" name="J. Bacteriol.">
        <title>Complete Genome Sequence of Rahnella sp. Strain Y9602, a Gammaproteobacterium Isolate from Metal- and Radionuclide-Contaminated Soil.</title>
        <authorList>
            <person name="Martinez R.J."/>
            <person name="Bruce D."/>
            <person name="Detter C."/>
            <person name="Goodwin L.A."/>
            <person name="Han J."/>
            <person name="Han C.S."/>
            <person name="Held B."/>
            <person name="Land M.L."/>
            <person name="Mikhailova N."/>
            <person name="Nolan M."/>
            <person name="Pennacchio L."/>
            <person name="Pitluck S."/>
            <person name="Tapia R."/>
            <person name="Woyke T."/>
            <person name="Sobecky P.A."/>
        </authorList>
    </citation>
    <scope>NUCLEOTIDE SEQUENCE [LARGE SCALE GENOMIC DNA]</scope>
    <source>
        <strain evidence="2 4">Y9602</strain>
        <plasmid evidence="2 4">pRAHAQ01</plasmid>
    </source>
</reference>
<dbReference type="eggNOG" id="ENOG5033F7M">
    <property type="taxonomic scope" value="Bacteria"/>
</dbReference>
<dbReference type="HOGENOM" id="CLU_164765_0_0_6"/>
<protein>
    <recommendedName>
        <fullName evidence="6">Lipoprotein</fullName>
    </recommendedName>
</protein>
<geneLocation type="plasmid" evidence="2 4">
    <name>pRAHAQ01</name>
</geneLocation>
<keyword evidence="1" id="KW-0732">Signal</keyword>
<evidence type="ECO:0000256" key="1">
    <source>
        <dbReference type="SAM" id="SignalP"/>
    </source>
</evidence>
<dbReference type="OrthoDB" id="6506698at2"/>
<dbReference type="GeneID" id="95420563"/>
<reference evidence="4" key="1">
    <citation type="submission" date="2011-01" db="EMBL/GenBank/DDBJ databases">
        <title>Complete sequence of plasmid1 of Rahnella sp. Y9602.</title>
        <authorList>
            <consortium name="US DOE Joint Genome Institute"/>
            <person name="Lucas S."/>
            <person name="Copeland A."/>
            <person name="Lapidus A."/>
            <person name="Cheng J.-F."/>
            <person name="Goodwin L."/>
            <person name="Pitluck S."/>
            <person name="Lu M."/>
            <person name="Detter J.C."/>
            <person name="Han C."/>
            <person name="Tapia R."/>
            <person name="Land M."/>
            <person name="Hauser L."/>
            <person name="Kyrpides N."/>
            <person name="Ivanova N."/>
            <person name="Ovchinnikova G."/>
            <person name="Pagani I."/>
            <person name="Sobecky P.A."/>
            <person name="Martinez R.J."/>
            <person name="Woyke T."/>
        </authorList>
    </citation>
    <scope>NUCLEOTIDE SEQUENCE [LARGE SCALE GENOMIC DNA]</scope>
    <source>
        <strain evidence="4">Y9602</strain>
        <plasmid evidence="4">pRAHAQ01</plasmid>
    </source>
</reference>
<evidence type="ECO:0008006" key="6">
    <source>
        <dbReference type="Google" id="ProtNLM"/>
    </source>
</evidence>
<feature type="chain" id="PRO_5002609170" description="Lipoprotein" evidence="1">
    <location>
        <begin position="22"/>
        <end position="119"/>
    </location>
</feature>
<dbReference type="AlphaFoldDB" id="A0A0H3FHK8"/>
<evidence type="ECO:0000313" key="5">
    <source>
        <dbReference type="Proteomes" id="UP001598201"/>
    </source>
</evidence>
<dbReference type="EMBL" id="JBHUCJ010000068">
    <property type="protein sequence ID" value="MFD3225987.1"/>
    <property type="molecule type" value="Genomic_DNA"/>
</dbReference>
<dbReference type="Proteomes" id="UP001598201">
    <property type="component" value="Unassembled WGS sequence"/>
</dbReference>
<dbReference type="RefSeq" id="WP_013577936.1">
    <property type="nucleotide sequence ID" value="NC_015062.1"/>
</dbReference>
<proteinExistence type="predicted"/>
<dbReference type="PROSITE" id="PS51257">
    <property type="entry name" value="PROKAR_LIPOPROTEIN"/>
    <property type="match status" value="1"/>
</dbReference>
<dbReference type="Proteomes" id="UP000007257">
    <property type="component" value="Plasmid pRAHAQ01"/>
</dbReference>